<evidence type="ECO:0000313" key="1">
    <source>
        <dbReference type="EMBL" id="KKL92181.1"/>
    </source>
</evidence>
<protein>
    <submittedName>
        <fullName evidence="1">Uncharacterized protein</fullName>
    </submittedName>
</protein>
<dbReference type="EMBL" id="LAZR01019537">
    <property type="protein sequence ID" value="KKL92181.1"/>
    <property type="molecule type" value="Genomic_DNA"/>
</dbReference>
<organism evidence="1">
    <name type="scientific">marine sediment metagenome</name>
    <dbReference type="NCBI Taxonomy" id="412755"/>
    <lineage>
        <taxon>unclassified sequences</taxon>
        <taxon>metagenomes</taxon>
        <taxon>ecological metagenomes</taxon>
    </lineage>
</organism>
<proteinExistence type="predicted"/>
<reference evidence="1" key="1">
    <citation type="journal article" date="2015" name="Nature">
        <title>Complex archaea that bridge the gap between prokaryotes and eukaryotes.</title>
        <authorList>
            <person name="Spang A."/>
            <person name="Saw J.H."/>
            <person name="Jorgensen S.L."/>
            <person name="Zaremba-Niedzwiedzka K."/>
            <person name="Martijn J."/>
            <person name="Lind A.E."/>
            <person name="van Eijk R."/>
            <person name="Schleper C."/>
            <person name="Guy L."/>
            <person name="Ettema T.J."/>
        </authorList>
    </citation>
    <scope>NUCLEOTIDE SEQUENCE</scope>
</reference>
<comment type="caution">
    <text evidence="1">The sequence shown here is derived from an EMBL/GenBank/DDBJ whole genome shotgun (WGS) entry which is preliminary data.</text>
</comment>
<name>A0A0F9GNS6_9ZZZZ</name>
<feature type="non-terminal residue" evidence="1">
    <location>
        <position position="64"/>
    </location>
</feature>
<sequence length="64" mass="7126">MSSVDQNTIDHLRVITTHLRRERDEARAELREAQKAVEKGGVVMFTGLSVPKRELDAAKAEHAG</sequence>
<gene>
    <name evidence="1" type="ORF">LCGC14_1887230</name>
</gene>
<accession>A0A0F9GNS6</accession>
<dbReference type="AlphaFoldDB" id="A0A0F9GNS6"/>